<name>A0ABW2LZW0_9FLAO</name>
<protein>
    <submittedName>
        <fullName evidence="2">Glycosyltransferase</fullName>
    </submittedName>
</protein>
<organism evidence="2 3">
    <name type="scientific">Chryseobacterium zhengzhouense</name>
    <dbReference type="NCBI Taxonomy" id="1636086"/>
    <lineage>
        <taxon>Bacteria</taxon>
        <taxon>Pseudomonadati</taxon>
        <taxon>Bacteroidota</taxon>
        <taxon>Flavobacteriia</taxon>
        <taxon>Flavobacteriales</taxon>
        <taxon>Weeksellaceae</taxon>
        <taxon>Chryseobacterium group</taxon>
        <taxon>Chryseobacterium</taxon>
    </lineage>
</organism>
<dbReference type="SUPFAM" id="SSF53448">
    <property type="entry name" value="Nucleotide-diphospho-sugar transferases"/>
    <property type="match status" value="1"/>
</dbReference>
<accession>A0ABW2LZW0</accession>
<dbReference type="EMBL" id="JBHTCR010000003">
    <property type="protein sequence ID" value="MFC7346665.1"/>
    <property type="molecule type" value="Genomic_DNA"/>
</dbReference>
<dbReference type="CDD" id="cd00761">
    <property type="entry name" value="Glyco_tranf_GTA_type"/>
    <property type="match status" value="1"/>
</dbReference>
<sequence length="278" mass="33153">MLSIIISSYQEDYYKNLHENIKNTIGENFVHEIIKIDNPGLMGICEAYNKGASKASYDYFLFIHEDILFQTADWGDKLIAHFNTLKNPGVLAVAGTSYKSVLPVGWWSFNDYRRLHIDQITKQKEVHSHRLQHTEEVMITDGVFLAMTKNIWNQFKFNDKNLDFHGYDIEISLDVSKKKQNYVLHDILITHLSSGNITRNWLDRLIKIYSHHNSASDNFTRDNEIASYEIFFRYLNRFKYSKLEKLKVFLMFYKPHMFSLRDNYKILHMFLFYFNHKY</sequence>
<dbReference type="InterPro" id="IPR029044">
    <property type="entry name" value="Nucleotide-diphossugar_trans"/>
</dbReference>
<evidence type="ECO:0000313" key="3">
    <source>
        <dbReference type="Proteomes" id="UP001596550"/>
    </source>
</evidence>
<dbReference type="Pfam" id="PF13712">
    <property type="entry name" value="Glyco_tranf_2_5"/>
    <property type="match status" value="1"/>
</dbReference>
<dbReference type="Gene3D" id="3.90.550.10">
    <property type="entry name" value="Spore Coat Polysaccharide Biosynthesis Protein SpsA, Chain A"/>
    <property type="match status" value="1"/>
</dbReference>
<feature type="domain" description="Streptomycin biosynthesis protein StrF" evidence="1">
    <location>
        <begin position="4"/>
        <end position="184"/>
    </location>
</feature>
<reference evidence="3" key="1">
    <citation type="journal article" date="2019" name="Int. J. Syst. Evol. Microbiol.">
        <title>The Global Catalogue of Microorganisms (GCM) 10K type strain sequencing project: providing services to taxonomists for standard genome sequencing and annotation.</title>
        <authorList>
            <consortium name="The Broad Institute Genomics Platform"/>
            <consortium name="The Broad Institute Genome Sequencing Center for Infectious Disease"/>
            <person name="Wu L."/>
            <person name="Ma J."/>
        </authorList>
    </citation>
    <scope>NUCLEOTIDE SEQUENCE [LARGE SCALE GENOMIC DNA]</scope>
    <source>
        <strain evidence="3">CCUG 54781</strain>
    </source>
</reference>
<gene>
    <name evidence="2" type="ORF">ACFQO9_08065</name>
</gene>
<comment type="caution">
    <text evidence="2">The sequence shown here is derived from an EMBL/GenBank/DDBJ whole genome shotgun (WGS) entry which is preliminary data.</text>
</comment>
<evidence type="ECO:0000313" key="2">
    <source>
        <dbReference type="EMBL" id="MFC7346665.1"/>
    </source>
</evidence>
<proteinExistence type="predicted"/>
<dbReference type="Proteomes" id="UP001596550">
    <property type="component" value="Unassembled WGS sequence"/>
</dbReference>
<dbReference type="InterPro" id="IPR059123">
    <property type="entry name" value="StrF_dom"/>
</dbReference>
<dbReference type="RefSeq" id="WP_378176510.1">
    <property type="nucleotide sequence ID" value="NZ_JBHTCR010000003.1"/>
</dbReference>
<keyword evidence="3" id="KW-1185">Reference proteome</keyword>
<evidence type="ECO:0000259" key="1">
    <source>
        <dbReference type="Pfam" id="PF13712"/>
    </source>
</evidence>